<feature type="transmembrane region" description="Helical" evidence="1">
    <location>
        <begin position="12"/>
        <end position="39"/>
    </location>
</feature>
<sequence>MEGRIDFLDLMFVTFSFFLLHFLMALFCNLTSFELVLFLTSSLKNFPVWATSPGLYVKRIGTMDWHSVWCSIYAK</sequence>
<keyword evidence="1" id="KW-0812">Transmembrane</keyword>
<accession>A0A6B0U489</accession>
<proteinExistence type="predicted"/>
<dbReference type="EMBL" id="GIFC01001312">
    <property type="protein sequence ID" value="MXU83395.1"/>
    <property type="molecule type" value="Transcribed_RNA"/>
</dbReference>
<evidence type="ECO:0000313" key="2">
    <source>
        <dbReference type="EMBL" id="MXU83395.1"/>
    </source>
</evidence>
<keyword evidence="1" id="KW-1133">Transmembrane helix</keyword>
<evidence type="ECO:0000256" key="1">
    <source>
        <dbReference type="SAM" id="Phobius"/>
    </source>
</evidence>
<name>A0A6B0U489_IXORI</name>
<protein>
    <submittedName>
        <fullName evidence="2">Uncharacterized protein</fullName>
    </submittedName>
</protein>
<reference evidence="2" key="1">
    <citation type="submission" date="2019-12" db="EMBL/GenBank/DDBJ databases">
        <title>An insight into the sialome of adult female Ixodes ricinus ticks feeding for 6 days.</title>
        <authorList>
            <person name="Perner J."/>
            <person name="Ribeiro J.M.C."/>
        </authorList>
    </citation>
    <scope>NUCLEOTIDE SEQUENCE</scope>
    <source>
        <strain evidence="2">Semi-engorged</strain>
        <tissue evidence="2">Salivary glands</tissue>
    </source>
</reference>
<keyword evidence="1" id="KW-0472">Membrane</keyword>
<organism evidence="2">
    <name type="scientific">Ixodes ricinus</name>
    <name type="common">Common tick</name>
    <name type="synonym">Acarus ricinus</name>
    <dbReference type="NCBI Taxonomy" id="34613"/>
    <lineage>
        <taxon>Eukaryota</taxon>
        <taxon>Metazoa</taxon>
        <taxon>Ecdysozoa</taxon>
        <taxon>Arthropoda</taxon>
        <taxon>Chelicerata</taxon>
        <taxon>Arachnida</taxon>
        <taxon>Acari</taxon>
        <taxon>Parasitiformes</taxon>
        <taxon>Ixodida</taxon>
        <taxon>Ixodoidea</taxon>
        <taxon>Ixodidae</taxon>
        <taxon>Ixodinae</taxon>
        <taxon>Ixodes</taxon>
    </lineage>
</organism>
<dbReference type="AlphaFoldDB" id="A0A6B0U489"/>